<accession>A0A8S0T6X9</accession>
<comment type="caution">
    <text evidence="1">The sequence shown here is derived from an EMBL/GenBank/DDBJ whole genome shotgun (WGS) entry which is preliminary data.</text>
</comment>
<dbReference type="Gramene" id="OE9A040082T1">
    <property type="protein sequence ID" value="OE9A040082C1"/>
    <property type="gene ID" value="OE9A040082"/>
</dbReference>
<gene>
    <name evidence="1" type="ORF">OLEA9_A040082</name>
</gene>
<name>A0A8S0T6X9_OLEEU</name>
<organism evidence="1 2">
    <name type="scientific">Olea europaea subsp. europaea</name>
    <dbReference type="NCBI Taxonomy" id="158383"/>
    <lineage>
        <taxon>Eukaryota</taxon>
        <taxon>Viridiplantae</taxon>
        <taxon>Streptophyta</taxon>
        <taxon>Embryophyta</taxon>
        <taxon>Tracheophyta</taxon>
        <taxon>Spermatophyta</taxon>
        <taxon>Magnoliopsida</taxon>
        <taxon>eudicotyledons</taxon>
        <taxon>Gunneridae</taxon>
        <taxon>Pentapetalae</taxon>
        <taxon>asterids</taxon>
        <taxon>lamiids</taxon>
        <taxon>Lamiales</taxon>
        <taxon>Oleaceae</taxon>
        <taxon>Oleeae</taxon>
        <taxon>Olea</taxon>
    </lineage>
</organism>
<dbReference type="PANTHER" id="PTHR10775:SF182">
    <property type="entry name" value="TRANSPOSON, EN_SPM-LIKE, TRANSPOSASE-ASSOCIATED DOMAIN PROTEIN-RELATED"/>
    <property type="match status" value="1"/>
</dbReference>
<proteinExistence type="predicted"/>
<dbReference type="Proteomes" id="UP000594638">
    <property type="component" value="Unassembled WGS sequence"/>
</dbReference>
<keyword evidence="2" id="KW-1185">Reference proteome</keyword>
<dbReference type="AlphaFoldDB" id="A0A8S0T6X9"/>
<dbReference type="EMBL" id="CACTIH010005638">
    <property type="protein sequence ID" value="CAA2999580.1"/>
    <property type="molecule type" value="Genomic_DNA"/>
</dbReference>
<reference evidence="1 2" key="1">
    <citation type="submission" date="2019-12" db="EMBL/GenBank/DDBJ databases">
        <authorList>
            <person name="Alioto T."/>
            <person name="Alioto T."/>
            <person name="Gomez Garrido J."/>
        </authorList>
    </citation>
    <scope>NUCLEOTIDE SEQUENCE [LARGE SCALE GENOMIC DNA]</scope>
</reference>
<sequence length="155" mass="17951">MSMHTAIDMKWHKDGRVDDGDMRHPADTIAWKEFDKIYPSFAVESRNPRLGLATDGFNPFGDMNKPYSMWPFVVVPYSLPPWMCMKKEFTMLTLLISGKHEPSKDIDVYLFPLIDELKELWEIGVHTYDKATDSIFNLHATVLWTINDLPVSNMP</sequence>
<evidence type="ECO:0000313" key="1">
    <source>
        <dbReference type="EMBL" id="CAA2999580.1"/>
    </source>
</evidence>
<dbReference type="PANTHER" id="PTHR10775">
    <property type="entry name" value="OS08G0208400 PROTEIN"/>
    <property type="match status" value="1"/>
</dbReference>
<dbReference type="Pfam" id="PF02992">
    <property type="entry name" value="Transposase_21"/>
    <property type="match status" value="1"/>
</dbReference>
<evidence type="ECO:0000313" key="2">
    <source>
        <dbReference type="Proteomes" id="UP000594638"/>
    </source>
</evidence>
<protein>
    <submittedName>
        <fullName evidence="1">Uncharacterized protein</fullName>
    </submittedName>
</protein>
<dbReference type="InterPro" id="IPR004242">
    <property type="entry name" value="Transposase_21"/>
</dbReference>
<dbReference type="OrthoDB" id="1109163at2759"/>